<evidence type="ECO:0000313" key="2">
    <source>
        <dbReference type="Proteomes" id="UP001055108"/>
    </source>
</evidence>
<dbReference type="PANTHER" id="PTHR42830:SF2">
    <property type="entry name" value="OSMC_OHR FAMILY PROTEIN"/>
    <property type="match status" value="1"/>
</dbReference>
<organism evidence="1 2">
    <name type="scientific">Methylobacterium gregans</name>
    <dbReference type="NCBI Taxonomy" id="374424"/>
    <lineage>
        <taxon>Bacteria</taxon>
        <taxon>Pseudomonadati</taxon>
        <taxon>Pseudomonadota</taxon>
        <taxon>Alphaproteobacteria</taxon>
        <taxon>Hyphomicrobiales</taxon>
        <taxon>Methylobacteriaceae</taxon>
        <taxon>Methylobacterium</taxon>
    </lineage>
</organism>
<reference evidence="1" key="1">
    <citation type="journal article" date="2016" name="Front. Microbiol.">
        <title>Genome Sequence of the Piezophilic, Mesophilic Sulfate-Reducing Bacterium Desulfovibrio indicus J2T.</title>
        <authorList>
            <person name="Cao J."/>
            <person name="Maignien L."/>
            <person name="Shao Z."/>
            <person name="Alain K."/>
            <person name="Jebbar M."/>
        </authorList>
    </citation>
    <scope>NUCLEOTIDE SEQUENCE</scope>
    <source>
        <strain evidence="1">NBRC 103626</strain>
    </source>
</reference>
<comment type="caution">
    <text evidence="1">The sequence shown here is derived from an EMBL/GenBank/DDBJ whole genome shotgun (WGS) entry which is preliminary data.</text>
</comment>
<dbReference type="RefSeq" id="WP_238303340.1">
    <property type="nucleotide sequence ID" value="NZ_BPQM01000060.1"/>
</dbReference>
<dbReference type="SUPFAM" id="SSF82784">
    <property type="entry name" value="OsmC-like"/>
    <property type="match status" value="1"/>
</dbReference>
<gene>
    <name evidence="1" type="ORF">NBEOAGPD_2578</name>
</gene>
<dbReference type="AlphaFoldDB" id="A0AA37MBM9"/>
<dbReference type="Pfam" id="PF02566">
    <property type="entry name" value="OsmC"/>
    <property type="match status" value="1"/>
</dbReference>
<dbReference type="Gene3D" id="3.30.300.20">
    <property type="match status" value="1"/>
</dbReference>
<reference evidence="1" key="2">
    <citation type="submission" date="2021-08" db="EMBL/GenBank/DDBJ databases">
        <authorList>
            <person name="Tani A."/>
            <person name="Ola A."/>
            <person name="Ogura Y."/>
            <person name="Katsura K."/>
            <person name="Hayashi T."/>
        </authorList>
    </citation>
    <scope>NUCLEOTIDE SEQUENCE</scope>
    <source>
        <strain evidence="1">NBRC 103626</strain>
    </source>
</reference>
<evidence type="ECO:0008006" key="3">
    <source>
        <dbReference type="Google" id="ProtNLM"/>
    </source>
</evidence>
<dbReference type="InterPro" id="IPR003718">
    <property type="entry name" value="OsmC/Ohr_fam"/>
</dbReference>
<keyword evidence="2" id="KW-1185">Reference proteome</keyword>
<dbReference type="InterPro" id="IPR036102">
    <property type="entry name" value="OsmC/Ohrsf"/>
</dbReference>
<sequence>MSTHIAEIAWALRPGEDFPNGRYSRGHSLGFDGGATLAGSASPHVVGKWAVPEAVDPEEMLVAALSSCHMLTFLHRARLAGFSVCAYRDRAEGVMAEVDPGRHAVTRVTLRPEIAWSGGEPDAETLARLHHEAHAECFIANSVKTEVVVASERATGPVTAVGSQP</sequence>
<proteinExistence type="predicted"/>
<dbReference type="PANTHER" id="PTHR42830">
    <property type="entry name" value="OSMOTICALLY INDUCIBLE FAMILY PROTEIN"/>
    <property type="match status" value="1"/>
</dbReference>
<dbReference type="InterPro" id="IPR052707">
    <property type="entry name" value="OsmC_Ohr_Peroxiredoxin"/>
</dbReference>
<evidence type="ECO:0000313" key="1">
    <source>
        <dbReference type="EMBL" id="GJD79353.1"/>
    </source>
</evidence>
<protein>
    <recommendedName>
        <fullName evidence="3">OsmC family protein</fullName>
    </recommendedName>
</protein>
<dbReference type="EMBL" id="BPQM01000060">
    <property type="protein sequence ID" value="GJD79353.1"/>
    <property type="molecule type" value="Genomic_DNA"/>
</dbReference>
<accession>A0AA37MBM9</accession>
<name>A0AA37MBM9_9HYPH</name>
<dbReference type="Proteomes" id="UP001055108">
    <property type="component" value="Unassembled WGS sequence"/>
</dbReference>
<dbReference type="InterPro" id="IPR015946">
    <property type="entry name" value="KH_dom-like_a/b"/>
</dbReference>